<dbReference type="PANTHER" id="PTHR39178">
    <property type="entry name" value="HYPOTHETICAL RIBOSOME-ASSOCIATED PROTEIN"/>
    <property type="match status" value="1"/>
</dbReference>
<dbReference type="CDD" id="cd16332">
    <property type="entry name" value="Prp-like"/>
    <property type="match status" value="1"/>
</dbReference>
<organism evidence="7 8">
    <name type="scientific">Sulfobacillus thermotolerans</name>
    <dbReference type="NCBI Taxonomy" id="338644"/>
    <lineage>
        <taxon>Bacteria</taxon>
        <taxon>Bacillati</taxon>
        <taxon>Bacillota</taxon>
        <taxon>Clostridia</taxon>
        <taxon>Eubacteriales</taxon>
        <taxon>Clostridiales Family XVII. Incertae Sedis</taxon>
        <taxon>Sulfobacillus</taxon>
    </lineage>
</organism>
<evidence type="ECO:0000256" key="6">
    <source>
        <dbReference type="ARBA" id="ARBA00044538"/>
    </source>
</evidence>
<dbReference type="SUPFAM" id="SSF118010">
    <property type="entry name" value="TM1457-like"/>
    <property type="match status" value="1"/>
</dbReference>
<evidence type="ECO:0000256" key="2">
    <source>
        <dbReference type="ARBA" id="ARBA00022670"/>
    </source>
</evidence>
<protein>
    <recommendedName>
        <fullName evidence="6">Ribosomal processing cysteine protease Prp</fullName>
    </recommendedName>
</protein>
<evidence type="ECO:0000256" key="4">
    <source>
        <dbReference type="ARBA" id="ARBA00022807"/>
    </source>
</evidence>
<evidence type="ECO:0000313" key="8">
    <source>
        <dbReference type="Proteomes" id="UP000325292"/>
    </source>
</evidence>
<dbReference type="RefSeq" id="WP_103374337.1">
    <property type="nucleotide sequence ID" value="NZ_CP133983.1"/>
</dbReference>
<reference evidence="7 8" key="1">
    <citation type="journal article" date="2019" name="Sci. Rep.">
        <title>Sulfobacillus thermotolerans: new insights into resistance and metabolic capacities of acidophilic chemolithotrophs.</title>
        <authorList>
            <person name="Panyushkina A.E."/>
            <person name="Babenko V.V."/>
            <person name="Nikitina A.S."/>
            <person name="Selezneva O.V."/>
            <person name="Tsaplina I.A."/>
            <person name="Letarova M.A."/>
            <person name="Kostryukova E.S."/>
            <person name="Letarov A.V."/>
        </authorList>
    </citation>
    <scope>NUCLEOTIDE SEQUENCE [LARGE SCALE GENOMIC DNA]</scope>
    <source>
        <strain evidence="7 8">Kr1</strain>
    </source>
</reference>
<comment type="similarity">
    <text evidence="5">Belongs to the Prp family.</text>
</comment>
<evidence type="ECO:0000313" key="7">
    <source>
        <dbReference type="EMBL" id="AUW93171.1"/>
    </source>
</evidence>
<keyword evidence="3" id="KW-0378">Hydrolase</keyword>
<dbReference type="PANTHER" id="PTHR39178:SF1">
    <property type="entry name" value="RIBOSOMAL-PROCESSING CYSTEINE PROTEASE PRP"/>
    <property type="match status" value="1"/>
</dbReference>
<dbReference type="Gene3D" id="3.30.70.1490">
    <property type="entry name" value="Cysteine protease Prp"/>
    <property type="match status" value="1"/>
</dbReference>
<keyword evidence="8" id="KW-1185">Reference proteome</keyword>
<name>A0ABM6RP69_9FIRM</name>
<evidence type="ECO:0000256" key="5">
    <source>
        <dbReference type="ARBA" id="ARBA00044503"/>
    </source>
</evidence>
<accession>A0ABM6RP69</accession>
<proteinExistence type="inferred from homology"/>
<evidence type="ECO:0000256" key="3">
    <source>
        <dbReference type="ARBA" id="ARBA00022801"/>
    </source>
</evidence>
<sequence>MIKIVVERDSQGSVHRLRVTGHAGQAPYGKDIVCAAASALSETLIMGLTRVERTPIEYRLDDGVLDLHITDKLSESSRSILETFCLGFKDLADTAPDFVRYREMT</sequence>
<gene>
    <name evidence="7" type="ORF">BXT84_03730</name>
</gene>
<keyword evidence="1" id="KW-0690">Ribosome biogenesis</keyword>
<dbReference type="Pfam" id="PF04327">
    <property type="entry name" value="Peptidase_Prp"/>
    <property type="match status" value="1"/>
</dbReference>
<keyword evidence="4" id="KW-0788">Thiol protease</keyword>
<dbReference type="InterPro" id="IPR007422">
    <property type="entry name" value="Peptidase_Prp"/>
</dbReference>
<dbReference type="EMBL" id="CP019454">
    <property type="protein sequence ID" value="AUW93171.1"/>
    <property type="molecule type" value="Genomic_DNA"/>
</dbReference>
<dbReference type="InterPro" id="IPR036764">
    <property type="entry name" value="Peptidase_Prp_sf"/>
</dbReference>
<keyword evidence="2" id="KW-0645">Protease</keyword>
<evidence type="ECO:0000256" key="1">
    <source>
        <dbReference type="ARBA" id="ARBA00022517"/>
    </source>
</evidence>
<dbReference type="Proteomes" id="UP000325292">
    <property type="component" value="Chromosome"/>
</dbReference>